<evidence type="ECO:0000256" key="5">
    <source>
        <dbReference type="ARBA" id="ARBA00023136"/>
    </source>
</evidence>
<dbReference type="EMBL" id="CP157355">
    <property type="protein sequence ID" value="XBM02061.1"/>
    <property type="molecule type" value="Genomic_DNA"/>
</dbReference>
<keyword evidence="3" id="KW-0812">Transmembrane</keyword>
<reference evidence="6" key="1">
    <citation type="submission" date="2024-05" db="EMBL/GenBank/DDBJ databases">
        <authorList>
            <person name="Yang L."/>
            <person name="Pan L."/>
        </authorList>
    </citation>
    <scope>NUCLEOTIDE SEQUENCE</scope>
    <source>
        <strain evidence="6">FCG-7</strain>
    </source>
</reference>
<evidence type="ECO:0000256" key="4">
    <source>
        <dbReference type="ARBA" id="ARBA00022989"/>
    </source>
</evidence>
<dbReference type="PROSITE" id="PS00154">
    <property type="entry name" value="ATPASE_E1_E2"/>
    <property type="match status" value="1"/>
</dbReference>
<gene>
    <name evidence="6" type="ORF">ABHF33_07285</name>
</gene>
<evidence type="ECO:0008006" key="7">
    <source>
        <dbReference type="Google" id="ProtNLM"/>
    </source>
</evidence>
<proteinExistence type="inferred from homology"/>
<evidence type="ECO:0000256" key="2">
    <source>
        <dbReference type="ARBA" id="ARBA00006024"/>
    </source>
</evidence>
<organism evidence="6">
    <name type="scientific">Chitinibacter mangrovi</name>
    <dbReference type="NCBI Taxonomy" id="3153927"/>
    <lineage>
        <taxon>Bacteria</taxon>
        <taxon>Pseudomonadati</taxon>
        <taxon>Pseudomonadota</taxon>
        <taxon>Betaproteobacteria</taxon>
        <taxon>Neisseriales</taxon>
        <taxon>Chitinibacteraceae</taxon>
        <taxon>Chitinibacter</taxon>
    </lineage>
</organism>
<comment type="similarity">
    <text evidence="2">Belongs to the cation transport ATPase (P-type) (TC 3.A.3) family. Type IB subfamily.</text>
</comment>
<dbReference type="RefSeq" id="WP_348946332.1">
    <property type="nucleotide sequence ID" value="NZ_CP157355.1"/>
</dbReference>
<accession>A0AAU7FCY3</accession>
<dbReference type="InterPro" id="IPR018303">
    <property type="entry name" value="ATPase_P-typ_P_site"/>
</dbReference>
<dbReference type="AlphaFoldDB" id="A0AAU7FCY3"/>
<dbReference type="GO" id="GO:0016020">
    <property type="term" value="C:membrane"/>
    <property type="evidence" value="ECO:0007669"/>
    <property type="project" value="UniProtKB-SubCell"/>
</dbReference>
<evidence type="ECO:0000313" key="6">
    <source>
        <dbReference type="EMBL" id="XBM02061.1"/>
    </source>
</evidence>
<keyword evidence="4" id="KW-1133">Transmembrane helix</keyword>
<dbReference type="KEGG" id="cmav:ABHF33_07285"/>
<sequence length="104" mass="11373">MAGVIYKALVLLVIACPCALVISTPVTIVSGLLEAAPPGFWLKWRRVFRRRAQLAWLALDKTGTITHGKSVQLISSCSARMMLLRYKASPSALPVAPIIRFRAP</sequence>
<comment type="subcellular location">
    <subcellularLocation>
        <location evidence="1">Membrane</location>
    </subcellularLocation>
</comment>
<name>A0AAU7FCY3_9NEIS</name>
<dbReference type="GO" id="GO:0015086">
    <property type="term" value="F:cadmium ion transmembrane transporter activity"/>
    <property type="evidence" value="ECO:0007669"/>
    <property type="project" value="TreeGrafter"/>
</dbReference>
<evidence type="ECO:0000256" key="3">
    <source>
        <dbReference type="ARBA" id="ARBA00022692"/>
    </source>
</evidence>
<dbReference type="PANTHER" id="PTHR48085:SF5">
    <property type="entry name" value="CADMIUM_ZINC-TRANSPORTING ATPASE HMA4-RELATED"/>
    <property type="match status" value="1"/>
</dbReference>
<evidence type="ECO:0000256" key="1">
    <source>
        <dbReference type="ARBA" id="ARBA00004370"/>
    </source>
</evidence>
<protein>
    <recommendedName>
        <fullName evidence="7">Cation-translocating P-type ATPase</fullName>
    </recommendedName>
</protein>
<dbReference type="PANTHER" id="PTHR48085">
    <property type="entry name" value="CADMIUM/ZINC-TRANSPORTING ATPASE HMA2-RELATED"/>
    <property type="match status" value="1"/>
</dbReference>
<keyword evidence="5" id="KW-0472">Membrane</keyword>
<dbReference type="InterPro" id="IPR051014">
    <property type="entry name" value="Cation_Transport_ATPase_IB"/>
</dbReference>